<reference evidence="1 2" key="1">
    <citation type="journal article" date="2024" name="Nat. Commun.">
        <title>Phylogenomics reveals the evolutionary origins of lichenization in chlorophyte algae.</title>
        <authorList>
            <person name="Puginier C."/>
            <person name="Libourel C."/>
            <person name="Otte J."/>
            <person name="Skaloud P."/>
            <person name="Haon M."/>
            <person name="Grisel S."/>
            <person name="Petersen M."/>
            <person name="Berrin J.G."/>
            <person name="Delaux P.M."/>
            <person name="Dal Grande F."/>
            <person name="Keller J."/>
        </authorList>
    </citation>
    <scope>NUCLEOTIDE SEQUENCE [LARGE SCALE GENOMIC DNA]</scope>
    <source>
        <strain evidence="1 2">SAG 2043</strain>
    </source>
</reference>
<name>A0AAW1PHA7_9CHLO</name>
<evidence type="ECO:0000313" key="1">
    <source>
        <dbReference type="EMBL" id="KAK9807841.1"/>
    </source>
</evidence>
<accession>A0AAW1PHA7</accession>
<gene>
    <name evidence="1" type="ORF">WJX72_011014</name>
</gene>
<keyword evidence="2" id="KW-1185">Reference proteome</keyword>
<protein>
    <submittedName>
        <fullName evidence="1">Uncharacterized protein</fullName>
    </submittedName>
</protein>
<sequence>MHFRLIRADAVRSFYPTATHHRPSSSKGVQIRSRYIRSSPGLELASTVMAYNSIALILLAVVSVVGAAPAPARAPAPVPALAPGPSRMAPGKAPVSAATANPDTCMGTAFSSADWAGCATAITEAVAVQERTTFSQVVTTCQSGFVPSTVNDLALCKLAITAGALRDAGGVDVLLQACAAGLSTFRSLNVACGCPIYTYILTPGPADDILLSAQLDGTLIVPKACLQLPISNLYYVPPATSASGNVDAATAGNLRQAAFGAAAAAYVNTFPV</sequence>
<evidence type="ECO:0000313" key="2">
    <source>
        <dbReference type="Proteomes" id="UP001489004"/>
    </source>
</evidence>
<comment type="caution">
    <text evidence="1">The sequence shown here is derived from an EMBL/GenBank/DDBJ whole genome shotgun (WGS) entry which is preliminary data.</text>
</comment>
<organism evidence="1 2">
    <name type="scientific">[Myrmecia] bisecta</name>
    <dbReference type="NCBI Taxonomy" id="41462"/>
    <lineage>
        <taxon>Eukaryota</taxon>
        <taxon>Viridiplantae</taxon>
        <taxon>Chlorophyta</taxon>
        <taxon>core chlorophytes</taxon>
        <taxon>Trebouxiophyceae</taxon>
        <taxon>Trebouxiales</taxon>
        <taxon>Trebouxiaceae</taxon>
        <taxon>Myrmecia</taxon>
    </lineage>
</organism>
<dbReference type="Proteomes" id="UP001489004">
    <property type="component" value="Unassembled WGS sequence"/>
</dbReference>
<dbReference type="AlphaFoldDB" id="A0AAW1PHA7"/>
<proteinExistence type="predicted"/>
<dbReference type="EMBL" id="JALJOR010000012">
    <property type="protein sequence ID" value="KAK9807841.1"/>
    <property type="molecule type" value="Genomic_DNA"/>
</dbReference>